<accession>A0ABD3ZYF1</accession>
<evidence type="ECO:0000313" key="2">
    <source>
        <dbReference type="Proteomes" id="UP000031970"/>
    </source>
</evidence>
<reference evidence="1 2" key="1">
    <citation type="submission" date="2014-11" db="EMBL/GenBank/DDBJ databases">
        <title>Draft Genome Sequences of Nine Bacillus subtilis Strains that Form Spores with High Heat-Resistance.</title>
        <authorList>
            <person name="Krawcyk A.O."/>
            <person name="Berendsen E.M."/>
            <person name="de Jong A."/>
            <person name="Holsappel S."/>
            <person name="Eijlander R.T."/>
            <person name="Wells-Bennik M."/>
            <person name="Kuipers O.P."/>
        </authorList>
    </citation>
    <scope>NUCLEOTIDE SEQUENCE [LARGE SCALE GENOMIC DNA]</scope>
    <source>
        <strain evidence="1 2">B4067</strain>
    </source>
</reference>
<comment type="caution">
    <text evidence="1">The sequence shown here is derived from an EMBL/GenBank/DDBJ whole genome shotgun (WGS) entry which is preliminary data.</text>
</comment>
<sequence>MESSRHGDRVCFFIIGKIIMKGAHSVENFFLARKNWFFSI</sequence>
<dbReference type="AlphaFoldDB" id="A0ABD3ZYF1"/>
<organism evidence="1 2">
    <name type="scientific">Bacillus subtilis subsp. subtilis</name>
    <dbReference type="NCBI Taxonomy" id="135461"/>
    <lineage>
        <taxon>Bacteria</taxon>
        <taxon>Bacillati</taxon>
        <taxon>Bacillota</taxon>
        <taxon>Bacilli</taxon>
        <taxon>Bacillales</taxon>
        <taxon>Bacillaceae</taxon>
        <taxon>Bacillus</taxon>
    </lineage>
</organism>
<evidence type="ECO:0000313" key="1">
    <source>
        <dbReference type="EMBL" id="KIL32905.1"/>
    </source>
</evidence>
<protein>
    <submittedName>
        <fullName evidence="1">Uncharacterized protein</fullName>
    </submittedName>
</protein>
<dbReference type="Proteomes" id="UP000031970">
    <property type="component" value="Unassembled WGS sequence"/>
</dbReference>
<proteinExistence type="predicted"/>
<gene>
    <name evidence="1" type="ORF">B4067_2664</name>
</gene>
<dbReference type="EMBL" id="JSXS01000017">
    <property type="protein sequence ID" value="KIL32905.1"/>
    <property type="molecule type" value="Genomic_DNA"/>
</dbReference>
<name>A0ABD3ZYF1_BACIU</name>